<organism evidence="2 3">
    <name type="scientific">Nocardia fusca</name>
    <dbReference type="NCBI Taxonomy" id="941183"/>
    <lineage>
        <taxon>Bacteria</taxon>
        <taxon>Bacillati</taxon>
        <taxon>Actinomycetota</taxon>
        <taxon>Actinomycetes</taxon>
        <taxon>Mycobacteriales</taxon>
        <taxon>Nocardiaceae</taxon>
        <taxon>Nocardia</taxon>
    </lineage>
</organism>
<dbReference type="EMBL" id="JBFAIH010000031">
    <property type="protein sequence ID" value="MEV0367570.1"/>
    <property type="molecule type" value="Genomic_DNA"/>
</dbReference>
<evidence type="ECO:0000313" key="2">
    <source>
        <dbReference type="EMBL" id="MEV0367570.1"/>
    </source>
</evidence>
<dbReference type="Proteomes" id="UP001551658">
    <property type="component" value="Unassembled WGS sequence"/>
</dbReference>
<evidence type="ECO:0000313" key="3">
    <source>
        <dbReference type="Proteomes" id="UP001551658"/>
    </source>
</evidence>
<accession>A0ABV3FIS6</accession>
<dbReference type="RefSeq" id="WP_357987346.1">
    <property type="nucleotide sequence ID" value="NZ_JBFAIH010000031.1"/>
</dbReference>
<protein>
    <submittedName>
        <fullName evidence="2">Phage antirepressor</fullName>
    </submittedName>
</protein>
<dbReference type="InterPro" id="IPR005039">
    <property type="entry name" value="Ant_C"/>
</dbReference>
<dbReference type="PANTHER" id="PTHR36180:SF2">
    <property type="entry name" value="BRO FAMILY PROTEIN"/>
    <property type="match status" value="1"/>
</dbReference>
<evidence type="ECO:0000259" key="1">
    <source>
        <dbReference type="PROSITE" id="PS51750"/>
    </source>
</evidence>
<dbReference type="Pfam" id="PF02498">
    <property type="entry name" value="Bro-N"/>
    <property type="match status" value="1"/>
</dbReference>
<comment type="caution">
    <text evidence="2">The sequence shown here is derived from an EMBL/GenBank/DDBJ whole genome shotgun (WGS) entry which is preliminary data.</text>
</comment>
<keyword evidence="3" id="KW-1185">Reference proteome</keyword>
<reference evidence="2 3" key="1">
    <citation type="submission" date="2024-06" db="EMBL/GenBank/DDBJ databases">
        <title>The Natural Products Discovery Center: Release of the First 8490 Sequenced Strains for Exploring Actinobacteria Biosynthetic Diversity.</title>
        <authorList>
            <person name="Kalkreuter E."/>
            <person name="Kautsar S.A."/>
            <person name="Yang D."/>
            <person name="Bader C.D."/>
            <person name="Teijaro C.N."/>
            <person name="Fluegel L."/>
            <person name="Davis C.M."/>
            <person name="Simpson J.R."/>
            <person name="Lauterbach L."/>
            <person name="Steele A.D."/>
            <person name="Gui C."/>
            <person name="Meng S."/>
            <person name="Li G."/>
            <person name="Viehrig K."/>
            <person name="Ye F."/>
            <person name="Su P."/>
            <person name="Kiefer A.F."/>
            <person name="Nichols A."/>
            <person name="Cepeda A.J."/>
            <person name="Yan W."/>
            <person name="Fan B."/>
            <person name="Jiang Y."/>
            <person name="Adhikari A."/>
            <person name="Zheng C.-J."/>
            <person name="Schuster L."/>
            <person name="Cowan T.M."/>
            <person name="Smanski M.J."/>
            <person name="Chevrette M.G."/>
            <person name="De Carvalho L.P.S."/>
            <person name="Shen B."/>
        </authorList>
    </citation>
    <scope>NUCLEOTIDE SEQUENCE [LARGE SCALE GENOMIC DNA]</scope>
    <source>
        <strain evidence="2 3">NPDC050671</strain>
    </source>
</reference>
<feature type="domain" description="Bro-N" evidence="1">
    <location>
        <begin position="2"/>
        <end position="105"/>
    </location>
</feature>
<gene>
    <name evidence="2" type="ORF">AB0H72_33275</name>
</gene>
<dbReference type="PANTHER" id="PTHR36180">
    <property type="entry name" value="DNA-BINDING PROTEIN-RELATED-RELATED"/>
    <property type="match status" value="1"/>
</dbReference>
<name>A0ABV3FIS6_9NOCA</name>
<proteinExistence type="predicted"/>
<sequence length="255" mass="28035">MSTDLMPFVYEGATVRTVVVDGEPWFVLADLCAVLAIANPRNVAARLADDQKGVRLVDTLGGGQQMTLVNESGMYEVVIRSDKPGAVAFRRWLTGEVLPTIRKTGGAYIAPGSQAELDLTNPDTALDKLIEVAQVAKAERAKRMELEQKVAADAPKVEAYDQFMEADGTYLVGTVARMLGTSQNKLFAELRDRGVFIAKGSMKNTPYQRFMQHFTVKATHFERTDGSEGVSYTTRVKPSGIDFIRRRLNIQVVAS</sequence>
<dbReference type="PROSITE" id="PS51750">
    <property type="entry name" value="BRO_N"/>
    <property type="match status" value="1"/>
</dbReference>
<dbReference type="InterPro" id="IPR003497">
    <property type="entry name" value="BRO_N_domain"/>
</dbReference>
<dbReference type="Pfam" id="PF03374">
    <property type="entry name" value="ANT"/>
    <property type="match status" value="1"/>
</dbReference>
<dbReference type="SMART" id="SM01040">
    <property type="entry name" value="Bro-N"/>
    <property type="match status" value="1"/>
</dbReference>